<dbReference type="STRING" id="67331.SAMN04490357_3201"/>
<keyword evidence="2" id="KW-0902">Two-component regulatory system</keyword>
<dbReference type="InterPro" id="IPR039420">
    <property type="entry name" value="WalR-like"/>
</dbReference>
<dbReference type="GO" id="GO:0005829">
    <property type="term" value="C:cytosol"/>
    <property type="evidence" value="ECO:0007669"/>
    <property type="project" value="TreeGrafter"/>
</dbReference>
<proteinExistence type="predicted"/>
<keyword evidence="3" id="KW-0805">Transcription regulation</keyword>
<feature type="domain" description="OmpR/PhoB-type" evidence="9">
    <location>
        <begin position="335"/>
        <end position="433"/>
    </location>
</feature>
<dbReference type="InterPro" id="IPR011006">
    <property type="entry name" value="CheY-like_superfamily"/>
</dbReference>
<evidence type="ECO:0000256" key="5">
    <source>
        <dbReference type="ARBA" id="ARBA00023163"/>
    </source>
</evidence>
<protein>
    <submittedName>
        <fullName evidence="10">DNA-binding response regulator, OmpR family, contains REC and winged-helix (WHTH) domain</fullName>
    </submittedName>
</protein>
<evidence type="ECO:0000256" key="2">
    <source>
        <dbReference type="ARBA" id="ARBA00023012"/>
    </source>
</evidence>
<dbReference type="Pfam" id="PF00486">
    <property type="entry name" value="Trans_reg_C"/>
    <property type="match status" value="1"/>
</dbReference>
<dbReference type="Gene3D" id="1.10.10.10">
    <property type="entry name" value="Winged helix-like DNA-binding domain superfamily/Winged helix DNA-binding domain"/>
    <property type="match status" value="1"/>
</dbReference>
<dbReference type="Gene3D" id="3.40.50.2300">
    <property type="match status" value="1"/>
</dbReference>
<keyword evidence="4 7" id="KW-0238">DNA-binding</keyword>
<dbReference type="CDD" id="cd17620">
    <property type="entry name" value="REC_OmpR_KdpE-like"/>
    <property type="match status" value="1"/>
</dbReference>
<dbReference type="AlphaFoldDB" id="A0A1H4W9L8"/>
<evidence type="ECO:0000313" key="11">
    <source>
        <dbReference type="Proteomes" id="UP000182375"/>
    </source>
</evidence>
<dbReference type="EMBL" id="FNTD01000004">
    <property type="protein sequence ID" value="SEC90036.1"/>
    <property type="molecule type" value="Genomic_DNA"/>
</dbReference>
<accession>A0A1H4W9L8</accession>
<dbReference type="PANTHER" id="PTHR48111:SF4">
    <property type="entry name" value="DNA-BINDING DUAL TRANSCRIPTIONAL REGULATOR OMPR"/>
    <property type="match status" value="1"/>
</dbReference>
<dbReference type="GO" id="GO:0000156">
    <property type="term" value="F:phosphorelay response regulator activity"/>
    <property type="evidence" value="ECO:0007669"/>
    <property type="project" value="TreeGrafter"/>
</dbReference>
<dbReference type="FunFam" id="1.10.10.10:FF:000018">
    <property type="entry name" value="DNA-binding response regulator ResD"/>
    <property type="match status" value="1"/>
</dbReference>
<reference evidence="10 11" key="1">
    <citation type="submission" date="2016-10" db="EMBL/GenBank/DDBJ databases">
        <authorList>
            <person name="de Groot N.N."/>
        </authorList>
    </citation>
    <scope>NUCLEOTIDE SEQUENCE [LARGE SCALE GENOMIC DNA]</scope>
    <source>
        <strain evidence="10 11">DSM 40306</strain>
    </source>
</reference>
<dbReference type="Gene3D" id="6.10.250.690">
    <property type="match status" value="1"/>
</dbReference>
<evidence type="ECO:0000259" key="9">
    <source>
        <dbReference type="PROSITE" id="PS51755"/>
    </source>
</evidence>
<dbReference type="CDD" id="cd00383">
    <property type="entry name" value="trans_reg_C"/>
    <property type="match status" value="1"/>
</dbReference>
<gene>
    <name evidence="10" type="ORF">SAMN04490357_3201</name>
</gene>
<evidence type="ECO:0000256" key="3">
    <source>
        <dbReference type="ARBA" id="ARBA00023015"/>
    </source>
</evidence>
<dbReference type="Pfam" id="PF00072">
    <property type="entry name" value="Response_reg"/>
    <property type="match status" value="1"/>
</dbReference>
<evidence type="ECO:0000313" key="10">
    <source>
        <dbReference type="EMBL" id="SEC90036.1"/>
    </source>
</evidence>
<evidence type="ECO:0000256" key="6">
    <source>
        <dbReference type="PROSITE-ProRule" id="PRU00169"/>
    </source>
</evidence>
<dbReference type="SUPFAM" id="SSF52172">
    <property type="entry name" value="CheY-like"/>
    <property type="match status" value="1"/>
</dbReference>
<dbReference type="GO" id="GO:0006355">
    <property type="term" value="P:regulation of DNA-templated transcription"/>
    <property type="evidence" value="ECO:0007669"/>
    <property type="project" value="InterPro"/>
</dbReference>
<dbReference type="SMART" id="SM00862">
    <property type="entry name" value="Trans_reg_C"/>
    <property type="match status" value="1"/>
</dbReference>
<feature type="modified residue" description="4-aspartylphosphate" evidence="6">
    <location>
        <position position="258"/>
    </location>
</feature>
<feature type="domain" description="Response regulatory" evidence="8">
    <location>
        <begin position="209"/>
        <end position="322"/>
    </location>
</feature>
<evidence type="ECO:0000256" key="1">
    <source>
        <dbReference type="ARBA" id="ARBA00022553"/>
    </source>
</evidence>
<organism evidence="10 11">
    <name type="scientific">Streptomyces misionensis</name>
    <dbReference type="NCBI Taxonomy" id="67331"/>
    <lineage>
        <taxon>Bacteria</taxon>
        <taxon>Bacillati</taxon>
        <taxon>Actinomycetota</taxon>
        <taxon>Actinomycetes</taxon>
        <taxon>Kitasatosporales</taxon>
        <taxon>Streptomycetaceae</taxon>
        <taxon>Streptomyces</taxon>
    </lineage>
</organism>
<dbReference type="SMART" id="SM00448">
    <property type="entry name" value="REC"/>
    <property type="match status" value="1"/>
</dbReference>
<evidence type="ECO:0000256" key="4">
    <source>
        <dbReference type="ARBA" id="ARBA00023125"/>
    </source>
</evidence>
<dbReference type="InterPro" id="IPR001867">
    <property type="entry name" value="OmpR/PhoB-type_DNA-bd"/>
</dbReference>
<feature type="DNA-binding region" description="OmpR/PhoB-type" evidence="7">
    <location>
        <begin position="335"/>
        <end position="433"/>
    </location>
</feature>
<name>A0A1H4W9L8_9ACTN</name>
<dbReference type="PROSITE" id="PS50110">
    <property type="entry name" value="RESPONSE_REGULATORY"/>
    <property type="match status" value="1"/>
</dbReference>
<keyword evidence="1 6" id="KW-0597">Phosphoprotein</keyword>
<evidence type="ECO:0000259" key="8">
    <source>
        <dbReference type="PROSITE" id="PS50110"/>
    </source>
</evidence>
<dbReference type="Proteomes" id="UP000182375">
    <property type="component" value="Unassembled WGS sequence"/>
</dbReference>
<dbReference type="FunFam" id="3.40.50.2300:FF:000108">
    <property type="entry name" value="DNA-binding response OmpR family regulator"/>
    <property type="match status" value="1"/>
</dbReference>
<evidence type="ECO:0000256" key="7">
    <source>
        <dbReference type="PROSITE-ProRule" id="PRU01091"/>
    </source>
</evidence>
<dbReference type="GO" id="GO:0032993">
    <property type="term" value="C:protein-DNA complex"/>
    <property type="evidence" value="ECO:0007669"/>
    <property type="project" value="TreeGrafter"/>
</dbReference>
<dbReference type="GO" id="GO:0000976">
    <property type="term" value="F:transcription cis-regulatory region binding"/>
    <property type="evidence" value="ECO:0007669"/>
    <property type="project" value="TreeGrafter"/>
</dbReference>
<sequence>MQNTDTRSVPRLNSTRIHEGVFHTCIDQPAPGVAETSVASAAPSSNTARPPAVSYALTVPEPDAEAEGVGPGERWTVRVGEGAGAADRDRDGGGVSAVRVPGAVAAVAIVVGDPAPTTGRARGGSYAVPAITVCTPHHDNVTAAPVASSHASTCTSPLRIAPILPHPALAPRTHAPVRAPRPRLFHSRGVVHRPAPGPRPWRTVRRMASVLVVEDDQFVRSALIRQLTDASHTVRSVGTALEALREVAHHRFDVVILDLGLPDLDGSEALKMLRGITDVPVIIATARDDEAEIVRLLNAGADDYLTKPFSVDHLSARITAVLRRARAAGGEAPPSAVLRVGGLTVDPLRRQAELDGTRLDLTRREFDLLAFLAGRPGVVVPRRELLAEVWQQSYGDDQTIDVHLSWLRRKLGETAARPRYLHTLRGVGVKLEPPLDAEPPR</sequence>
<dbReference type="InterPro" id="IPR001789">
    <property type="entry name" value="Sig_transdc_resp-reg_receiver"/>
</dbReference>
<dbReference type="InterPro" id="IPR036388">
    <property type="entry name" value="WH-like_DNA-bd_sf"/>
</dbReference>
<keyword evidence="5" id="KW-0804">Transcription</keyword>
<dbReference type="PANTHER" id="PTHR48111">
    <property type="entry name" value="REGULATOR OF RPOS"/>
    <property type="match status" value="1"/>
</dbReference>
<dbReference type="PROSITE" id="PS51755">
    <property type="entry name" value="OMPR_PHOB"/>
    <property type="match status" value="1"/>
</dbReference>